<dbReference type="AlphaFoldDB" id="A0A8D0HF71"/>
<evidence type="ECO:0000313" key="3">
    <source>
        <dbReference type="Proteomes" id="UP000694392"/>
    </source>
</evidence>
<dbReference type="GO" id="GO:0005634">
    <property type="term" value="C:nucleus"/>
    <property type="evidence" value="ECO:0007669"/>
    <property type="project" value="TreeGrafter"/>
</dbReference>
<dbReference type="PANTHER" id="PTHR15191">
    <property type="entry name" value="PROTEIN CBG20567"/>
    <property type="match status" value="1"/>
</dbReference>
<dbReference type="Ensembl" id="ENSSPUT00000020135.1">
    <property type="protein sequence ID" value="ENSSPUP00000018904.1"/>
    <property type="gene ID" value="ENSSPUG00000014591.1"/>
</dbReference>
<evidence type="ECO:0008006" key="4">
    <source>
        <dbReference type="Google" id="ProtNLM"/>
    </source>
</evidence>
<keyword evidence="1" id="KW-0732">Signal</keyword>
<dbReference type="InterPro" id="IPR052304">
    <property type="entry name" value="PTTG1IP"/>
</dbReference>
<dbReference type="Proteomes" id="UP000694392">
    <property type="component" value="Unplaced"/>
</dbReference>
<reference evidence="2" key="1">
    <citation type="submission" date="2025-08" db="UniProtKB">
        <authorList>
            <consortium name="Ensembl"/>
        </authorList>
    </citation>
    <scope>IDENTIFICATION</scope>
</reference>
<proteinExistence type="predicted"/>
<feature type="signal peptide" evidence="1">
    <location>
        <begin position="1"/>
        <end position="30"/>
    </location>
</feature>
<organism evidence="2 3">
    <name type="scientific">Sphenodon punctatus</name>
    <name type="common">Tuatara</name>
    <name type="synonym">Hatteria punctata</name>
    <dbReference type="NCBI Taxonomy" id="8508"/>
    <lineage>
        <taxon>Eukaryota</taxon>
        <taxon>Metazoa</taxon>
        <taxon>Chordata</taxon>
        <taxon>Craniata</taxon>
        <taxon>Vertebrata</taxon>
        <taxon>Euteleostomi</taxon>
        <taxon>Lepidosauria</taxon>
        <taxon>Sphenodontia</taxon>
        <taxon>Sphenodontidae</taxon>
        <taxon>Sphenodon</taxon>
    </lineage>
</organism>
<keyword evidence="3" id="KW-1185">Reference proteome</keyword>
<evidence type="ECO:0000313" key="2">
    <source>
        <dbReference type="Ensembl" id="ENSSPUP00000018904.1"/>
    </source>
</evidence>
<dbReference type="GeneTree" id="ENSGT00940000164984"/>
<dbReference type="GO" id="GO:0005737">
    <property type="term" value="C:cytoplasm"/>
    <property type="evidence" value="ECO:0007669"/>
    <property type="project" value="TreeGrafter"/>
</dbReference>
<dbReference type="GO" id="GO:0006606">
    <property type="term" value="P:protein import into nucleus"/>
    <property type="evidence" value="ECO:0007669"/>
    <property type="project" value="TreeGrafter"/>
</dbReference>
<sequence>MGTRWRRRRLWALYLPGLILLWSSPGAGLGDLPTSSPPPPLPAHACSTFSKRSCEECLKNVSCLWCNTNNTCLDYPVKSILPPSSLCSLSDARWAACWSRYCNLNNNKKIPILKINK</sequence>
<accession>A0A8D0HF71</accession>
<dbReference type="PANTHER" id="PTHR15191:SF12">
    <property type="entry name" value="PSI DOMAIN-CONTAINING PROTEIN"/>
    <property type="match status" value="1"/>
</dbReference>
<reference evidence="2" key="2">
    <citation type="submission" date="2025-09" db="UniProtKB">
        <authorList>
            <consortium name="Ensembl"/>
        </authorList>
    </citation>
    <scope>IDENTIFICATION</scope>
</reference>
<name>A0A8D0HF71_SPHPU</name>
<feature type="chain" id="PRO_5034155415" description="PSI domain-containing protein" evidence="1">
    <location>
        <begin position="31"/>
        <end position="117"/>
    </location>
</feature>
<evidence type="ECO:0000256" key="1">
    <source>
        <dbReference type="SAM" id="SignalP"/>
    </source>
</evidence>
<protein>
    <recommendedName>
        <fullName evidence="4">PSI domain-containing protein</fullName>
    </recommendedName>
</protein>